<evidence type="ECO:0000256" key="1">
    <source>
        <dbReference type="ARBA" id="ARBA00023125"/>
    </source>
</evidence>
<dbReference type="InterPro" id="IPR009057">
    <property type="entry name" value="Homeodomain-like_sf"/>
</dbReference>
<dbReference type="AlphaFoldDB" id="A0A1J0VRZ4"/>
<protein>
    <recommendedName>
        <fullName evidence="3">HTH tetR-type domain-containing protein</fullName>
    </recommendedName>
</protein>
<feature type="domain" description="HTH tetR-type" evidence="3">
    <location>
        <begin position="18"/>
        <end position="78"/>
    </location>
</feature>
<proteinExistence type="predicted"/>
<gene>
    <name evidence="4" type="ORF">BOX37_13070</name>
</gene>
<sequence length="208" mass="23621">MAAGDATLSQYDWHTYPDVPLTPILTVALNSFQELGYHGTTVRAIAAGANLTMPTLYYHYGNKEGILFALLDIALDDFYTHIDLCLADADDNPLHRFENYITTVALHYTHRRDLAMLHDEYRFLGDTLREKYLTKRNLVQTKLEDLLQDGITAGIFDDKDPHFTARVLLGMLGGILDWYNTNGPLTPTEIADRYTHYAVRLVTKHTEA</sequence>
<dbReference type="EMBL" id="CP018082">
    <property type="protein sequence ID" value="APE34727.1"/>
    <property type="molecule type" value="Genomic_DNA"/>
</dbReference>
<dbReference type="Pfam" id="PF00440">
    <property type="entry name" value="TetR_N"/>
    <property type="match status" value="1"/>
</dbReference>
<dbReference type="KEGG" id="nsl:BOX37_13070"/>
<dbReference type="PROSITE" id="PS50977">
    <property type="entry name" value="HTH_TETR_2"/>
    <property type="match status" value="1"/>
</dbReference>
<dbReference type="SUPFAM" id="SSF48498">
    <property type="entry name" value="Tetracyclin repressor-like, C-terminal domain"/>
    <property type="match status" value="1"/>
</dbReference>
<dbReference type="Gene3D" id="1.10.357.10">
    <property type="entry name" value="Tetracycline Repressor, domain 2"/>
    <property type="match status" value="1"/>
</dbReference>
<dbReference type="PRINTS" id="PR00455">
    <property type="entry name" value="HTHTETR"/>
</dbReference>
<accession>A0A1J0VRZ4</accession>
<dbReference type="GO" id="GO:0000976">
    <property type="term" value="F:transcription cis-regulatory region binding"/>
    <property type="evidence" value="ECO:0007669"/>
    <property type="project" value="TreeGrafter"/>
</dbReference>
<evidence type="ECO:0000313" key="5">
    <source>
        <dbReference type="Proteomes" id="UP000183810"/>
    </source>
</evidence>
<evidence type="ECO:0000313" key="4">
    <source>
        <dbReference type="EMBL" id="APE34727.1"/>
    </source>
</evidence>
<dbReference type="InterPro" id="IPR001647">
    <property type="entry name" value="HTH_TetR"/>
</dbReference>
<dbReference type="PANTHER" id="PTHR30055:SF237">
    <property type="entry name" value="TRANSCRIPTIONAL REPRESSOR MCE3R"/>
    <property type="match status" value="1"/>
</dbReference>
<reference evidence="4" key="1">
    <citation type="submission" date="2016-11" db="EMBL/GenBank/DDBJ databases">
        <authorList>
            <person name="Jaros S."/>
            <person name="Januszkiewicz K."/>
            <person name="Wedrychowicz H."/>
        </authorList>
    </citation>
    <scope>NUCLEOTIDE SEQUENCE [LARGE SCALE GENOMIC DNA]</scope>
    <source>
        <strain evidence="4">Y48</strain>
    </source>
</reference>
<evidence type="ECO:0000259" key="3">
    <source>
        <dbReference type="PROSITE" id="PS50977"/>
    </source>
</evidence>
<dbReference type="InterPro" id="IPR050109">
    <property type="entry name" value="HTH-type_TetR-like_transc_reg"/>
</dbReference>
<dbReference type="GO" id="GO:0003700">
    <property type="term" value="F:DNA-binding transcription factor activity"/>
    <property type="evidence" value="ECO:0007669"/>
    <property type="project" value="TreeGrafter"/>
</dbReference>
<dbReference type="SUPFAM" id="SSF46689">
    <property type="entry name" value="Homeodomain-like"/>
    <property type="match status" value="1"/>
</dbReference>
<feature type="DNA-binding region" description="H-T-H motif" evidence="2">
    <location>
        <begin position="41"/>
        <end position="60"/>
    </location>
</feature>
<organism evidence="4 5">
    <name type="scientific">Nocardia mangyaensis</name>
    <dbReference type="NCBI Taxonomy" id="2213200"/>
    <lineage>
        <taxon>Bacteria</taxon>
        <taxon>Bacillati</taxon>
        <taxon>Actinomycetota</taxon>
        <taxon>Actinomycetes</taxon>
        <taxon>Mycobacteriales</taxon>
        <taxon>Nocardiaceae</taxon>
        <taxon>Nocardia</taxon>
    </lineage>
</organism>
<keyword evidence="5" id="KW-1185">Reference proteome</keyword>
<keyword evidence="1 2" id="KW-0238">DNA-binding</keyword>
<dbReference type="Pfam" id="PF17932">
    <property type="entry name" value="TetR_C_24"/>
    <property type="match status" value="1"/>
</dbReference>
<dbReference type="InterPro" id="IPR036271">
    <property type="entry name" value="Tet_transcr_reg_TetR-rel_C_sf"/>
</dbReference>
<evidence type="ECO:0000256" key="2">
    <source>
        <dbReference type="PROSITE-ProRule" id="PRU00335"/>
    </source>
</evidence>
<dbReference type="InterPro" id="IPR041490">
    <property type="entry name" value="KstR2_TetR_C"/>
</dbReference>
<dbReference type="PANTHER" id="PTHR30055">
    <property type="entry name" value="HTH-TYPE TRANSCRIPTIONAL REGULATOR RUTR"/>
    <property type="match status" value="1"/>
</dbReference>
<name>A0A1J0VRZ4_9NOCA</name>
<dbReference type="Gene3D" id="1.10.10.60">
    <property type="entry name" value="Homeodomain-like"/>
    <property type="match status" value="1"/>
</dbReference>
<dbReference type="Proteomes" id="UP000183810">
    <property type="component" value="Chromosome"/>
</dbReference>